<accession>A0A1Z4JEN7</accession>
<reference evidence="2 3" key="1">
    <citation type="submission" date="2017-06" db="EMBL/GenBank/DDBJ databases">
        <title>Genome sequencing of cyanobaciteial culture collection at National Institute for Environmental Studies (NIES).</title>
        <authorList>
            <person name="Hirose Y."/>
            <person name="Shimura Y."/>
            <person name="Fujisawa T."/>
            <person name="Nakamura Y."/>
            <person name="Kawachi M."/>
        </authorList>
    </citation>
    <scope>NUCLEOTIDE SEQUENCE [LARGE SCALE GENOMIC DNA]</scope>
    <source>
        <strain evidence="2 3">NIES-2135</strain>
    </source>
</reference>
<evidence type="ECO:0000313" key="2">
    <source>
        <dbReference type="EMBL" id="BAY55244.1"/>
    </source>
</evidence>
<dbReference type="SUPFAM" id="SSF52980">
    <property type="entry name" value="Restriction endonuclease-like"/>
    <property type="match status" value="1"/>
</dbReference>
<gene>
    <name evidence="2" type="ORF">NIES2135_20670</name>
</gene>
<dbReference type="PANTHER" id="PTHR35400">
    <property type="entry name" value="SLR1083 PROTEIN"/>
    <property type="match status" value="1"/>
</dbReference>
<dbReference type="CDD" id="cd06260">
    <property type="entry name" value="DUF820-like"/>
    <property type="match status" value="1"/>
</dbReference>
<proteinExistence type="predicted"/>
<dbReference type="AlphaFoldDB" id="A0A1Z4JEN7"/>
<dbReference type="EMBL" id="AP018203">
    <property type="protein sequence ID" value="BAY55244.1"/>
    <property type="molecule type" value="Genomic_DNA"/>
</dbReference>
<sequence length="175" mass="19957">MTTLLHHWTIEDYHRIVESGVLAQANCELIRGTIVDMPPEGPEHADLCETSARYLERLFGEGWQSRQGKPITLTDSEPQPDIAIVREQSYRQRHPIPEDIRLVIEYAYSTQTQDTSVKRDVYAEAGISDYLVIDLKRSRVFHYSNPVNGQYSEQILTSGLIQVDAISIEVSRLLS</sequence>
<dbReference type="Gene3D" id="3.90.1570.10">
    <property type="entry name" value="tt1808, chain A"/>
    <property type="match status" value="1"/>
</dbReference>
<dbReference type="InterPro" id="IPR008538">
    <property type="entry name" value="Uma2"/>
</dbReference>
<evidence type="ECO:0000313" key="3">
    <source>
        <dbReference type="Proteomes" id="UP000217895"/>
    </source>
</evidence>
<keyword evidence="3" id="KW-1185">Reference proteome</keyword>
<protein>
    <recommendedName>
        <fullName evidence="1">Putative restriction endonuclease domain-containing protein</fullName>
    </recommendedName>
</protein>
<dbReference type="Proteomes" id="UP000217895">
    <property type="component" value="Chromosome"/>
</dbReference>
<evidence type="ECO:0000259" key="1">
    <source>
        <dbReference type="Pfam" id="PF05685"/>
    </source>
</evidence>
<dbReference type="Pfam" id="PF05685">
    <property type="entry name" value="Uma2"/>
    <property type="match status" value="1"/>
</dbReference>
<name>A0A1Z4JEN7_LEPBY</name>
<dbReference type="PANTHER" id="PTHR35400:SF1">
    <property type="entry name" value="SLR1083 PROTEIN"/>
    <property type="match status" value="1"/>
</dbReference>
<dbReference type="InterPro" id="IPR011335">
    <property type="entry name" value="Restrct_endonuc-II-like"/>
</dbReference>
<feature type="domain" description="Putative restriction endonuclease" evidence="1">
    <location>
        <begin position="11"/>
        <end position="156"/>
    </location>
</feature>
<organism evidence="2 3">
    <name type="scientific">Leptolyngbya boryana NIES-2135</name>
    <dbReference type="NCBI Taxonomy" id="1973484"/>
    <lineage>
        <taxon>Bacteria</taxon>
        <taxon>Bacillati</taxon>
        <taxon>Cyanobacteriota</taxon>
        <taxon>Cyanophyceae</taxon>
        <taxon>Leptolyngbyales</taxon>
        <taxon>Leptolyngbyaceae</taxon>
        <taxon>Leptolyngbya group</taxon>
        <taxon>Leptolyngbya</taxon>
    </lineage>
</organism>
<dbReference type="InterPro" id="IPR012296">
    <property type="entry name" value="Nuclease_put_TT1808"/>
</dbReference>